<keyword evidence="2" id="KW-1185">Reference proteome</keyword>
<reference evidence="1 2" key="1">
    <citation type="submission" date="2018-11" db="EMBL/GenBank/DDBJ databases">
        <title>Genome assembly of Steccherinum ochraceum LE-BIN_3174, the white-rot fungus of the Steccherinaceae family (The Residual Polyporoid clade, Polyporales, Basidiomycota).</title>
        <authorList>
            <person name="Fedorova T.V."/>
            <person name="Glazunova O.A."/>
            <person name="Landesman E.O."/>
            <person name="Moiseenko K.V."/>
            <person name="Psurtseva N.V."/>
            <person name="Savinova O.S."/>
            <person name="Shakhova N.V."/>
            <person name="Tyazhelova T.V."/>
            <person name="Vasina D.V."/>
        </authorList>
    </citation>
    <scope>NUCLEOTIDE SEQUENCE [LARGE SCALE GENOMIC DNA]</scope>
    <source>
        <strain evidence="1 2">LE-BIN_3174</strain>
    </source>
</reference>
<sequence length="253" mass="28630">MEKTARPSITNANVQMAMYEVLAALIPNDDVGSSLIQDISASIRLLQNISDTVHLCQVQFRRHNEKIEMAEAKLKRDITRYHENKGTLAATIPCILPGSWNGRCEADEVRMRSSADLLVHTLKSVLSQSLLSIRHLQEAVDDFEGNMASIRGSFGSLRREVHSLRRMKPEARTEEQLILLRNIEERQHLSAMYLIHIKDVLSLLDHSIEDLLRNIGHVLDTGPISNLGVWTAVSRAIEQIQYYMTCLNRPVLA</sequence>
<accession>A0A4R0RE37</accession>
<protein>
    <submittedName>
        <fullName evidence="1">Uncharacterized protein</fullName>
    </submittedName>
</protein>
<evidence type="ECO:0000313" key="1">
    <source>
        <dbReference type="EMBL" id="TCD63815.1"/>
    </source>
</evidence>
<proteinExistence type="predicted"/>
<organism evidence="1 2">
    <name type="scientific">Steccherinum ochraceum</name>
    <dbReference type="NCBI Taxonomy" id="92696"/>
    <lineage>
        <taxon>Eukaryota</taxon>
        <taxon>Fungi</taxon>
        <taxon>Dikarya</taxon>
        <taxon>Basidiomycota</taxon>
        <taxon>Agaricomycotina</taxon>
        <taxon>Agaricomycetes</taxon>
        <taxon>Polyporales</taxon>
        <taxon>Steccherinaceae</taxon>
        <taxon>Steccherinum</taxon>
    </lineage>
</organism>
<dbReference type="AlphaFoldDB" id="A0A4R0RE37"/>
<comment type="caution">
    <text evidence="1">The sequence shown here is derived from an EMBL/GenBank/DDBJ whole genome shotgun (WGS) entry which is preliminary data.</text>
</comment>
<gene>
    <name evidence="1" type="ORF">EIP91_004910</name>
</gene>
<name>A0A4R0RE37_9APHY</name>
<dbReference type="EMBL" id="RWJN01000273">
    <property type="protein sequence ID" value="TCD63815.1"/>
    <property type="molecule type" value="Genomic_DNA"/>
</dbReference>
<evidence type="ECO:0000313" key="2">
    <source>
        <dbReference type="Proteomes" id="UP000292702"/>
    </source>
</evidence>
<dbReference type="Proteomes" id="UP000292702">
    <property type="component" value="Unassembled WGS sequence"/>
</dbReference>